<dbReference type="SUPFAM" id="SSF53448">
    <property type="entry name" value="Nucleotide-diphospho-sugar transferases"/>
    <property type="match status" value="1"/>
</dbReference>
<comment type="subcellular location">
    <subcellularLocation>
        <location evidence="1">Cell membrane</location>
    </subcellularLocation>
</comment>
<evidence type="ECO:0000256" key="6">
    <source>
        <dbReference type="SAM" id="Phobius"/>
    </source>
</evidence>
<gene>
    <name evidence="8" type="ORF">D6810_02180</name>
</gene>
<dbReference type="PANTHER" id="PTHR43646:SF2">
    <property type="entry name" value="GLYCOSYLTRANSFERASE 2-LIKE DOMAIN-CONTAINING PROTEIN"/>
    <property type="match status" value="1"/>
</dbReference>
<dbReference type="Pfam" id="PF00535">
    <property type="entry name" value="Glycos_transf_2"/>
    <property type="match status" value="1"/>
</dbReference>
<evidence type="ECO:0000259" key="7">
    <source>
        <dbReference type="Pfam" id="PF00535"/>
    </source>
</evidence>
<keyword evidence="3" id="KW-0328">Glycosyltransferase</keyword>
<keyword evidence="6" id="KW-0812">Transmembrane</keyword>
<dbReference type="InterPro" id="IPR029044">
    <property type="entry name" value="Nucleotide-diphossugar_trans"/>
</dbReference>
<evidence type="ECO:0000256" key="1">
    <source>
        <dbReference type="ARBA" id="ARBA00004236"/>
    </source>
</evidence>
<evidence type="ECO:0000313" key="9">
    <source>
        <dbReference type="Proteomes" id="UP000269410"/>
    </source>
</evidence>
<dbReference type="EMBL" id="RFKV01000071">
    <property type="protein sequence ID" value="RMD77046.1"/>
    <property type="molecule type" value="Genomic_DNA"/>
</dbReference>
<name>A0A3M0Z0R2_9BACT</name>
<comment type="caution">
    <text evidence="8">The sequence shown here is derived from an EMBL/GenBank/DDBJ whole genome shotgun (WGS) entry which is preliminary data.</text>
</comment>
<proteinExistence type="predicted"/>
<feature type="domain" description="Glycosyltransferase 2-like" evidence="7">
    <location>
        <begin position="8"/>
        <end position="153"/>
    </location>
</feature>
<evidence type="ECO:0000256" key="4">
    <source>
        <dbReference type="ARBA" id="ARBA00022679"/>
    </source>
</evidence>
<reference evidence="8 9" key="1">
    <citation type="submission" date="2018-10" db="EMBL/GenBank/DDBJ databases">
        <title>Thermophilic Lithotrophy and Phototrophy in an Intertidal, Iron-rich, Geothermal Spring.</title>
        <authorList>
            <person name="Ward L.M."/>
            <person name="Idei A."/>
            <person name="Nakagawa M."/>
            <person name="Ueno Y."/>
            <person name="Fischer W."/>
            <person name="Mcglynn S.E."/>
        </authorList>
    </citation>
    <scope>NUCLEOTIDE SEQUENCE [LARGE SCALE GENOMIC DNA]</scope>
    <source>
        <strain evidence="8">J137</strain>
    </source>
</reference>
<accession>A0A3M0Z0R2</accession>
<evidence type="ECO:0000313" key="8">
    <source>
        <dbReference type="EMBL" id="RMD77046.1"/>
    </source>
</evidence>
<dbReference type="GO" id="GO:0005886">
    <property type="term" value="C:plasma membrane"/>
    <property type="evidence" value="ECO:0007669"/>
    <property type="project" value="UniProtKB-SubCell"/>
</dbReference>
<dbReference type="Gene3D" id="3.90.550.10">
    <property type="entry name" value="Spore Coat Polysaccharide Biosynthesis Protein SpsA, Chain A"/>
    <property type="match status" value="1"/>
</dbReference>
<evidence type="ECO:0000256" key="3">
    <source>
        <dbReference type="ARBA" id="ARBA00022676"/>
    </source>
</evidence>
<feature type="transmembrane region" description="Helical" evidence="6">
    <location>
        <begin position="204"/>
        <end position="224"/>
    </location>
</feature>
<dbReference type="AlphaFoldDB" id="A0A3M0Z0R2"/>
<keyword evidence="4 8" id="KW-0808">Transferase</keyword>
<organism evidence="8 9">
    <name type="scientific">Candidatus Dojkabacteria bacterium</name>
    <dbReference type="NCBI Taxonomy" id="2099670"/>
    <lineage>
        <taxon>Bacteria</taxon>
        <taxon>Candidatus Dojkabacteria</taxon>
    </lineage>
</organism>
<evidence type="ECO:0000256" key="2">
    <source>
        <dbReference type="ARBA" id="ARBA00022475"/>
    </source>
</evidence>
<sequence>MERIYKVSIVIPTLNEEVRLPILLKVLKNQSYQNFEVIVSDAYSKDKTREVAREFNTKIVDGGSISVGRNNGAKVAEGNILIFMDADIYFNRDFLKDSLDEFTKKNYDVAITKFDGKGVSAASRLLYKLSDIVKTITKNRKMKFGTSQCLFIKTEAFRLVNGFNENLLIGEDIDFMQRISKARLKYGILNTKINASDRRFVKIGIFRVLVGSAMVVLMLSLGLYNRKKIQKFVEKIYGGWGNLK</sequence>
<evidence type="ECO:0000256" key="5">
    <source>
        <dbReference type="ARBA" id="ARBA00023136"/>
    </source>
</evidence>
<keyword evidence="2" id="KW-1003">Cell membrane</keyword>
<keyword evidence="5 6" id="KW-0472">Membrane</keyword>
<dbReference type="PANTHER" id="PTHR43646">
    <property type="entry name" value="GLYCOSYLTRANSFERASE"/>
    <property type="match status" value="1"/>
</dbReference>
<keyword evidence="6" id="KW-1133">Transmembrane helix</keyword>
<dbReference type="InterPro" id="IPR001173">
    <property type="entry name" value="Glyco_trans_2-like"/>
</dbReference>
<protein>
    <submittedName>
        <fullName evidence="8">Glycosyltransferase</fullName>
    </submittedName>
</protein>
<dbReference type="GO" id="GO:0016757">
    <property type="term" value="F:glycosyltransferase activity"/>
    <property type="evidence" value="ECO:0007669"/>
    <property type="project" value="UniProtKB-KW"/>
</dbReference>
<dbReference type="Proteomes" id="UP000269410">
    <property type="component" value="Unassembled WGS sequence"/>
</dbReference>